<feature type="region of interest" description="Disordered" evidence="1">
    <location>
        <begin position="232"/>
        <end position="252"/>
    </location>
</feature>
<evidence type="ECO:0000313" key="3">
    <source>
        <dbReference type="EMBL" id="SVE70060.1"/>
    </source>
</evidence>
<feature type="transmembrane region" description="Helical" evidence="2">
    <location>
        <begin position="115"/>
        <end position="137"/>
    </location>
</feature>
<dbReference type="GO" id="GO:0060857">
    <property type="term" value="P:establishment of glial blood-brain barrier"/>
    <property type="evidence" value="ECO:0007669"/>
    <property type="project" value="TreeGrafter"/>
</dbReference>
<dbReference type="EMBL" id="LR000441">
    <property type="protein sequence ID" value="SVE70060.1"/>
    <property type="molecule type" value="mRNA"/>
</dbReference>
<keyword evidence="2" id="KW-0472">Membrane</keyword>
<dbReference type="GO" id="GO:0019991">
    <property type="term" value="P:septate junction assembly"/>
    <property type="evidence" value="ECO:0007669"/>
    <property type="project" value="TreeGrafter"/>
</dbReference>
<proteinExistence type="evidence at transcript level"/>
<feature type="transmembrane region" description="Helical" evidence="2">
    <location>
        <begin position="59"/>
        <end position="79"/>
    </location>
</feature>
<sequence>MQAQQGRRTRTPSLGGTSSIYSYASTTRTMSRSMKSLRVAWYKRPLVQDAFFTDIQTGAMLTAIFSMVVSLFTIATAILDMYCLGMTKPGVTHYGFYIMSFQFVYVGNNNVRNCLIVFALISAIAAMGLFVTACILMRALRKEIEKKMIPWLFAAGGFFAWRTFAIIFASIVNDMIFGYHISMCLLWVVFILFGIFGWVIVYSLYLELSDLTKLEDLAHLRMGTMSSLNMTQSIGGSRPTTPHSTVSTAQAV</sequence>
<reference evidence="3" key="1">
    <citation type="submission" date="2018-08" db="EMBL/GenBank/DDBJ databases">
        <authorList>
            <person name="Cornetti L."/>
        </authorList>
    </citation>
    <scope>NUCLEOTIDE SEQUENCE</scope>
    <source>
        <strain evidence="3">FI-BAL1-1</strain>
    </source>
</reference>
<dbReference type="PANTHER" id="PTHR36694">
    <property type="entry name" value="PASIFLORA 1, ISOFORM A-RELATED"/>
    <property type="match status" value="1"/>
</dbReference>
<feature type="transmembrane region" description="Helical" evidence="2">
    <location>
        <begin position="177"/>
        <end position="205"/>
    </location>
</feature>
<evidence type="ECO:0000256" key="2">
    <source>
        <dbReference type="SAM" id="Phobius"/>
    </source>
</evidence>
<gene>
    <name evidence="3" type="primary">EOG090X0DL4</name>
</gene>
<keyword evidence="2" id="KW-0812">Transmembrane</keyword>
<feature type="transmembrane region" description="Helical" evidence="2">
    <location>
        <begin position="149"/>
        <end position="171"/>
    </location>
</feature>
<evidence type="ECO:0000256" key="1">
    <source>
        <dbReference type="SAM" id="MobiDB-lite"/>
    </source>
</evidence>
<organism evidence="3">
    <name type="scientific">Eubosmina coregoni</name>
    <dbReference type="NCBI Taxonomy" id="186181"/>
    <lineage>
        <taxon>Eukaryota</taxon>
        <taxon>Metazoa</taxon>
        <taxon>Ecdysozoa</taxon>
        <taxon>Arthropoda</taxon>
        <taxon>Crustacea</taxon>
        <taxon>Branchiopoda</taxon>
        <taxon>Diplostraca</taxon>
        <taxon>Cladocera</taxon>
        <taxon>Anomopoda</taxon>
        <taxon>Bosminidae</taxon>
        <taxon>Eubosmina</taxon>
    </lineage>
</organism>
<name>A0A4Y7LM68_9CRUS</name>
<accession>A0A4Y7LM68</accession>
<dbReference type="GO" id="GO:0005886">
    <property type="term" value="C:plasma membrane"/>
    <property type="evidence" value="ECO:0007669"/>
    <property type="project" value="TreeGrafter"/>
</dbReference>
<dbReference type="PANTHER" id="PTHR36694:SF4">
    <property type="entry name" value="LD42595P"/>
    <property type="match status" value="1"/>
</dbReference>
<dbReference type="AlphaFoldDB" id="A0A4Y7LM68"/>
<keyword evidence="2" id="KW-1133">Transmembrane helix</keyword>
<dbReference type="GO" id="GO:0035159">
    <property type="term" value="P:regulation of tube length, open tracheal system"/>
    <property type="evidence" value="ECO:0007669"/>
    <property type="project" value="TreeGrafter"/>
</dbReference>
<feature type="transmembrane region" description="Helical" evidence="2">
    <location>
        <begin position="91"/>
        <end position="109"/>
    </location>
</feature>
<protein>
    <submittedName>
        <fullName evidence="3">EOG090X0DL4</fullName>
    </submittedName>
</protein>